<dbReference type="OrthoDB" id="6623948at2759"/>
<evidence type="ECO:0000259" key="2">
    <source>
        <dbReference type="Pfam" id="PF03184"/>
    </source>
</evidence>
<sequence length="582" mass="65940">MVRVYKKKVGSRPYANRSDEVVEEALQKVADGELSILKASKMYKIPYGTLYNRFNGKHGKKPGGQAIFSDEDEKNMIAAVSKCGDWGFPLTLMDLRLIAKTSLDKRGIIVQTFKDNLPGDDWARSLLKRHNTLTQRITTNISRCRAEVSPATINLYFDNLSSVLKDIPADNIFNYDETNLQDDPGKKKFLFKRGTKYPVQVQNHSKSATTIMVCGSASGILLLPYIIYKSKNLWESWTNEGPKGSPCCESPCCSKGTRYNCTPHGWMDGITFKEWFFTLFLPHANRLTGRKVLIGDNLASHFNPEVIQQCEDSGIDFVCLPKNATHLTQPLDVCFFRPLKQSWRFCLNEWKNRNTKMQSIPKSSFPALVSSCLQRINDVGSISSNLESAFRATGIFPLDRNAILQKLPKEDYPNINDIVVNYLKDKRFEKTDKNRKRKKINIAPGQSVTSAILNTDSDDDAVIPYINTDSENEVENEDVIPDYQTPTKDNLKIGDFVLVNVQLGKRKKTIYVYAAVIKSIVNNIYTLNGLKSLDDIKQIFKIQDDDVFDVDIIHIIAILKTPKLTKDANYIFLQPLSDVREA</sequence>
<dbReference type="PANTHER" id="PTHR19303:SF74">
    <property type="entry name" value="POGO TRANSPOSABLE ELEMENT WITH KRAB DOMAIN"/>
    <property type="match status" value="1"/>
</dbReference>
<evidence type="ECO:0000256" key="1">
    <source>
        <dbReference type="ARBA" id="ARBA00004123"/>
    </source>
</evidence>
<comment type="subcellular location">
    <subcellularLocation>
        <location evidence="1">Nucleus</location>
    </subcellularLocation>
</comment>
<evidence type="ECO:0000313" key="4">
    <source>
        <dbReference type="EMBL" id="MBW14253.1"/>
    </source>
</evidence>
<dbReference type="InterPro" id="IPR007889">
    <property type="entry name" value="HTH_Psq"/>
</dbReference>
<dbReference type="Pfam" id="PF03184">
    <property type="entry name" value="DDE_1"/>
    <property type="match status" value="1"/>
</dbReference>
<dbReference type="AlphaFoldDB" id="A0A2H8TJC7"/>
<feature type="domain" description="HTH psq-type" evidence="3">
    <location>
        <begin position="23"/>
        <end position="61"/>
    </location>
</feature>
<organism evidence="4">
    <name type="scientific">Melanaphis sacchari</name>
    <dbReference type="NCBI Taxonomy" id="742174"/>
    <lineage>
        <taxon>Eukaryota</taxon>
        <taxon>Metazoa</taxon>
        <taxon>Ecdysozoa</taxon>
        <taxon>Arthropoda</taxon>
        <taxon>Hexapoda</taxon>
        <taxon>Insecta</taxon>
        <taxon>Pterygota</taxon>
        <taxon>Neoptera</taxon>
        <taxon>Paraneoptera</taxon>
        <taxon>Hemiptera</taxon>
        <taxon>Sternorrhyncha</taxon>
        <taxon>Aphidomorpha</taxon>
        <taxon>Aphidoidea</taxon>
        <taxon>Aphididae</taxon>
        <taxon>Aphidini</taxon>
        <taxon>Melanaphis</taxon>
    </lineage>
</organism>
<dbReference type="Gene3D" id="3.30.420.10">
    <property type="entry name" value="Ribonuclease H-like superfamily/Ribonuclease H"/>
    <property type="match status" value="1"/>
</dbReference>
<dbReference type="GO" id="GO:0003677">
    <property type="term" value="F:DNA binding"/>
    <property type="evidence" value="ECO:0007669"/>
    <property type="project" value="InterPro"/>
</dbReference>
<dbReference type="EMBL" id="GFXV01002448">
    <property type="protein sequence ID" value="MBW14253.1"/>
    <property type="molecule type" value="Transcribed_RNA"/>
</dbReference>
<dbReference type="Gene3D" id="1.10.10.60">
    <property type="entry name" value="Homeodomain-like"/>
    <property type="match status" value="1"/>
</dbReference>
<dbReference type="InterPro" id="IPR004875">
    <property type="entry name" value="DDE_SF_endonuclease_dom"/>
</dbReference>
<dbReference type="Pfam" id="PF05225">
    <property type="entry name" value="HTH_psq"/>
    <property type="match status" value="1"/>
</dbReference>
<reference evidence="4" key="1">
    <citation type="submission" date="2017-10" db="EMBL/GenBank/DDBJ databases">
        <title>Transcriptome Assembly of Sugarcane Aphid Adults.</title>
        <authorList>
            <person name="Scully E.D."/>
            <person name="Palmer N.A."/>
            <person name="Geib S.M."/>
            <person name="Sarath G."/>
            <person name="Sattler S.E."/>
        </authorList>
    </citation>
    <scope>NUCLEOTIDE SEQUENCE</scope>
    <source>
        <tissue evidence="4">Whole body</tissue>
    </source>
</reference>
<accession>A0A2H8TJC7</accession>
<protein>
    <submittedName>
        <fullName evidence="4">Pogo transposable element with KRAB domain</fullName>
    </submittedName>
</protein>
<gene>
    <name evidence="4" type="primary">Pogk_1</name>
</gene>
<dbReference type="InterPro" id="IPR050863">
    <property type="entry name" value="CenT-Element_Derived"/>
</dbReference>
<dbReference type="GO" id="GO:0005634">
    <property type="term" value="C:nucleus"/>
    <property type="evidence" value="ECO:0007669"/>
    <property type="project" value="UniProtKB-SubCell"/>
</dbReference>
<dbReference type="InterPro" id="IPR036397">
    <property type="entry name" value="RNaseH_sf"/>
</dbReference>
<dbReference type="InterPro" id="IPR009057">
    <property type="entry name" value="Homeodomain-like_sf"/>
</dbReference>
<dbReference type="SUPFAM" id="SSF46689">
    <property type="entry name" value="Homeodomain-like"/>
    <property type="match status" value="1"/>
</dbReference>
<proteinExistence type="predicted"/>
<evidence type="ECO:0000259" key="3">
    <source>
        <dbReference type="Pfam" id="PF05225"/>
    </source>
</evidence>
<feature type="domain" description="DDE-1" evidence="2">
    <location>
        <begin position="208"/>
        <end position="359"/>
    </location>
</feature>
<name>A0A2H8TJC7_9HEMI</name>
<dbReference type="PANTHER" id="PTHR19303">
    <property type="entry name" value="TRANSPOSON"/>
    <property type="match status" value="1"/>
</dbReference>